<reference evidence="1" key="1">
    <citation type="submission" date="2018-09" db="EMBL/GenBank/DDBJ databases">
        <authorList>
            <consortium name="PulseNet: The National Subtyping Network for Foodborne Disease Surveillance"/>
            <person name="Tarr C.L."/>
            <person name="Trees E."/>
            <person name="Katz L.S."/>
            <person name="Carleton-Romer H.A."/>
            <person name="Stroika S."/>
            <person name="Kucerova Z."/>
            <person name="Roache K.F."/>
            <person name="Sabol A.L."/>
            <person name="Besser J."/>
            <person name="Gerner-Smidt P."/>
        </authorList>
    </citation>
    <scope>NUCLEOTIDE SEQUENCE</scope>
    <source>
        <strain evidence="1">PNUSAS052668</strain>
    </source>
</reference>
<protein>
    <submittedName>
        <fullName evidence="1">Uncharacterized protein</fullName>
    </submittedName>
</protein>
<gene>
    <name evidence="1" type="ORF">D3R26_17775</name>
</gene>
<accession>A0A5T6HMC3</accession>
<comment type="caution">
    <text evidence="1">The sequence shown here is derived from an EMBL/GenBank/DDBJ whole genome shotgun (WGS) entry which is preliminary data.</text>
</comment>
<sequence length="83" mass="9236">MSGLTNALLFSTRETVATDTPAWRATSRIVIIFTALFEFKNAHKCPVSRRLFCQHPAQGCVRNITGMETVTAILLMNVIQIVI</sequence>
<proteinExistence type="predicted"/>
<dbReference type="AlphaFoldDB" id="A0A5T6HMC3"/>
<organism evidence="1">
    <name type="scientific">Salmonella enterica</name>
    <name type="common">Salmonella choleraesuis</name>
    <dbReference type="NCBI Taxonomy" id="28901"/>
    <lineage>
        <taxon>Bacteria</taxon>
        <taxon>Pseudomonadati</taxon>
        <taxon>Pseudomonadota</taxon>
        <taxon>Gammaproteobacteria</taxon>
        <taxon>Enterobacterales</taxon>
        <taxon>Enterobacteriaceae</taxon>
        <taxon>Salmonella</taxon>
    </lineage>
</organism>
<dbReference type="EMBL" id="AAGDJY010000015">
    <property type="protein sequence ID" value="EBM6859951.1"/>
    <property type="molecule type" value="Genomic_DNA"/>
</dbReference>
<name>A0A5T6HMC3_SALER</name>
<evidence type="ECO:0000313" key="1">
    <source>
        <dbReference type="EMBL" id="EBM6859951.1"/>
    </source>
</evidence>